<dbReference type="AlphaFoldDB" id="A0AAV1ZZD3"/>
<dbReference type="GO" id="GO:0000978">
    <property type="term" value="F:RNA polymerase II cis-regulatory region sequence-specific DNA binding"/>
    <property type="evidence" value="ECO:0007669"/>
    <property type="project" value="TreeGrafter"/>
</dbReference>
<keyword evidence="9" id="KW-1185">Reference proteome</keyword>
<dbReference type="SUPFAM" id="SSF141571">
    <property type="entry name" value="Pentapeptide repeat-like"/>
    <property type="match status" value="1"/>
</dbReference>
<dbReference type="Proteomes" id="UP001497382">
    <property type="component" value="Unassembled WGS sequence"/>
</dbReference>
<dbReference type="InterPro" id="IPR036236">
    <property type="entry name" value="Znf_C2H2_sf"/>
</dbReference>
<gene>
    <name evidence="8" type="ORF">LARSCL_LOCUS8970</name>
</gene>
<evidence type="ECO:0000256" key="5">
    <source>
        <dbReference type="PROSITE-ProRule" id="PRU00042"/>
    </source>
</evidence>
<keyword evidence="3 5" id="KW-0863">Zinc-finger</keyword>
<reference evidence="8 9" key="1">
    <citation type="submission" date="2024-04" db="EMBL/GenBank/DDBJ databases">
        <authorList>
            <person name="Rising A."/>
            <person name="Reimegard J."/>
            <person name="Sonavane S."/>
            <person name="Akerstrom W."/>
            <person name="Nylinder S."/>
            <person name="Hedman E."/>
            <person name="Kallberg Y."/>
        </authorList>
    </citation>
    <scope>NUCLEOTIDE SEQUENCE [LARGE SCALE GENOMIC DNA]</scope>
</reference>
<proteinExistence type="predicted"/>
<feature type="compositionally biased region" description="Polar residues" evidence="6">
    <location>
        <begin position="212"/>
        <end position="357"/>
    </location>
</feature>
<organism evidence="8 9">
    <name type="scientific">Larinioides sclopetarius</name>
    <dbReference type="NCBI Taxonomy" id="280406"/>
    <lineage>
        <taxon>Eukaryota</taxon>
        <taxon>Metazoa</taxon>
        <taxon>Ecdysozoa</taxon>
        <taxon>Arthropoda</taxon>
        <taxon>Chelicerata</taxon>
        <taxon>Arachnida</taxon>
        <taxon>Araneae</taxon>
        <taxon>Araneomorphae</taxon>
        <taxon>Entelegynae</taxon>
        <taxon>Araneoidea</taxon>
        <taxon>Araneidae</taxon>
        <taxon>Larinioides</taxon>
    </lineage>
</organism>
<dbReference type="Pfam" id="PF00096">
    <property type="entry name" value="zf-C2H2"/>
    <property type="match status" value="2"/>
</dbReference>
<dbReference type="GO" id="GO:0008270">
    <property type="term" value="F:zinc ion binding"/>
    <property type="evidence" value="ECO:0007669"/>
    <property type="project" value="UniProtKB-KW"/>
</dbReference>
<feature type="domain" description="C2H2-type" evidence="7">
    <location>
        <begin position="55"/>
        <end position="84"/>
    </location>
</feature>
<keyword evidence="1" id="KW-0479">Metal-binding</keyword>
<evidence type="ECO:0000313" key="9">
    <source>
        <dbReference type="Proteomes" id="UP001497382"/>
    </source>
</evidence>
<evidence type="ECO:0000256" key="3">
    <source>
        <dbReference type="ARBA" id="ARBA00022771"/>
    </source>
</evidence>
<dbReference type="SMART" id="SM00355">
    <property type="entry name" value="ZnF_C2H2"/>
    <property type="match status" value="2"/>
</dbReference>
<dbReference type="InterPro" id="IPR013087">
    <property type="entry name" value="Znf_C2H2_type"/>
</dbReference>
<keyword evidence="2" id="KW-0677">Repeat</keyword>
<evidence type="ECO:0000256" key="1">
    <source>
        <dbReference type="ARBA" id="ARBA00022723"/>
    </source>
</evidence>
<evidence type="ECO:0000259" key="7">
    <source>
        <dbReference type="PROSITE" id="PS50157"/>
    </source>
</evidence>
<feature type="domain" description="C2H2-type" evidence="7">
    <location>
        <begin position="27"/>
        <end position="54"/>
    </location>
</feature>
<comment type="caution">
    <text evidence="8">The sequence shown here is derived from an EMBL/GenBank/DDBJ whole genome shotgun (WGS) entry which is preliminary data.</text>
</comment>
<dbReference type="GO" id="GO:0045944">
    <property type="term" value="P:positive regulation of transcription by RNA polymerase II"/>
    <property type="evidence" value="ECO:0007669"/>
    <property type="project" value="UniProtKB-ARBA"/>
</dbReference>
<feature type="region of interest" description="Disordered" evidence="6">
    <location>
        <begin position="210"/>
        <end position="357"/>
    </location>
</feature>
<protein>
    <recommendedName>
        <fullName evidence="7">C2H2-type domain-containing protein</fullName>
    </recommendedName>
</protein>
<dbReference type="PROSITE" id="PS00028">
    <property type="entry name" value="ZINC_FINGER_C2H2_1"/>
    <property type="match status" value="2"/>
</dbReference>
<dbReference type="Gene3D" id="3.30.160.60">
    <property type="entry name" value="Classic Zinc Finger"/>
    <property type="match status" value="2"/>
</dbReference>
<evidence type="ECO:0000256" key="6">
    <source>
        <dbReference type="SAM" id="MobiDB-lite"/>
    </source>
</evidence>
<evidence type="ECO:0000313" key="8">
    <source>
        <dbReference type="EMBL" id="CAL1277025.1"/>
    </source>
</evidence>
<keyword evidence="4" id="KW-0862">Zinc</keyword>
<dbReference type="PROSITE" id="PS50157">
    <property type="entry name" value="ZINC_FINGER_C2H2_2"/>
    <property type="match status" value="2"/>
</dbReference>
<evidence type="ECO:0000256" key="4">
    <source>
        <dbReference type="ARBA" id="ARBA00022833"/>
    </source>
</evidence>
<dbReference type="PANTHER" id="PTHR19818:SF166">
    <property type="entry name" value="C2H2-TYPE DOMAIN-CONTAINING PROTEIN"/>
    <property type="match status" value="1"/>
</dbReference>
<accession>A0AAV1ZZD3</accession>
<dbReference type="InterPro" id="IPR050329">
    <property type="entry name" value="GLI_C2H2-zinc-finger"/>
</dbReference>
<evidence type="ECO:0000256" key="2">
    <source>
        <dbReference type="ARBA" id="ARBA00022737"/>
    </source>
</evidence>
<dbReference type="EMBL" id="CAXIEN010000098">
    <property type="protein sequence ID" value="CAL1277025.1"/>
    <property type="molecule type" value="Genomic_DNA"/>
</dbReference>
<sequence>MTKLRGRPKRSDIAILIMQGMNSESPTQCKICKRTFNRMKNLNTHFTTHSDEKKYKCDFPDCTKCFKQSSQLKNHLLLHSKEKPFICPAKGCLVRYTHSSRICPSHSELKLIKQLESTDEIRGRFYRNMENLSEADKIWFEEYLSKRGRKLPHASAKKRNIDYVENLQEIHEESIMKGSDYEHSIMNVCDSEHIMSMSGSEHIMSVSDSEHNFTNTSDSEHNFTNTSDSEHNFTNTSDSEHNFTNASGSEHNFTNASGSEHNFTNASGSEHNFTNASGSEHNFTNASGSEHNFTNASGSEHNFTNASGSEHNFTNASGSEHNFTNASGSEHNFTNASGSEHNFKTTSGSEHSSHNTSDIEVFHEIGIVKMGNSEEEIHHDKNMPQEYQDGLLFYTFLELLHKKGGNSKALFEKSCHTVITSKPSASSV</sequence>
<dbReference type="PANTHER" id="PTHR19818">
    <property type="entry name" value="ZINC FINGER PROTEIN ZIC AND GLI"/>
    <property type="match status" value="1"/>
</dbReference>
<name>A0AAV1ZZD3_9ARAC</name>
<dbReference type="Gene3D" id="2.160.20.80">
    <property type="entry name" value="E3 ubiquitin-protein ligase SopA"/>
    <property type="match status" value="1"/>
</dbReference>
<dbReference type="GO" id="GO:0000981">
    <property type="term" value="F:DNA-binding transcription factor activity, RNA polymerase II-specific"/>
    <property type="evidence" value="ECO:0007669"/>
    <property type="project" value="TreeGrafter"/>
</dbReference>
<dbReference type="GO" id="GO:0005634">
    <property type="term" value="C:nucleus"/>
    <property type="evidence" value="ECO:0007669"/>
    <property type="project" value="UniProtKB-ARBA"/>
</dbReference>
<dbReference type="SUPFAM" id="SSF57667">
    <property type="entry name" value="beta-beta-alpha zinc fingers"/>
    <property type="match status" value="1"/>
</dbReference>